<dbReference type="AlphaFoldDB" id="A0ABD3TKA7"/>
<evidence type="ECO:0000256" key="4">
    <source>
        <dbReference type="ARBA" id="ARBA00022989"/>
    </source>
</evidence>
<evidence type="ECO:0000256" key="2">
    <source>
        <dbReference type="ARBA" id="ARBA00005241"/>
    </source>
</evidence>
<dbReference type="SUPFAM" id="SSF103473">
    <property type="entry name" value="MFS general substrate transporter"/>
    <property type="match status" value="1"/>
</dbReference>
<accession>A0ABD3TKA7</accession>
<evidence type="ECO:0000259" key="7">
    <source>
        <dbReference type="Pfam" id="PF12832"/>
    </source>
</evidence>
<protein>
    <recommendedName>
        <fullName evidence="7">Major facilitator superfamily associated domain-containing protein</fullName>
    </recommendedName>
</protein>
<sequence>MDIELTVCEEKGSSTNSTLKTDGKEDDPLTIKEISTICWIDKEYFRVEPALIKFKCFYFFFLGAIGSVFPFLSIYYKQLGLSPNEIGIISGVRPLAGFISGPLWGSIADRFRIRRIVLICSVFGWLTFITSIGFVPPAAKSDIICPLVDELLGNRTVLTNDSATLTRFSPSHSASYLAHVFRLRPDVTPAKSLLEDRGWMFDQIDMTRVLITILVLVLCGELLQAPCGALADSAVIGQLGDKGIHKYGHQRAFGALALGIFSMIVGSVVSTTRTTTTICGVEVVESNYHIAFFIYAGAMTCCFIIVWFFKFKEQKEDHAQNKPKPNPLKVFRMFLTVHYGSWLFCMFFTGVCNGVIWGFLFWHIENIGGTQLLIGLASAVCHVAEIIMFFLVFFILKHLSPVTFMVLGLLGYCIRFCVFAAMTNPWLIIPTEILQGFTFAGVWSVYIKYLSTSVPSEYLGTLQGFLHGVYWGLGSGSGFLIGGVLVQNYGATLTFWSFAVGSLVNLVIFAIAQKVSKKPKIFENYEELTY</sequence>
<feature type="transmembrane region" description="Helical" evidence="6">
    <location>
        <begin position="86"/>
        <end position="104"/>
    </location>
</feature>
<dbReference type="Pfam" id="PF12832">
    <property type="entry name" value="MFS_1_like"/>
    <property type="match status" value="1"/>
</dbReference>
<evidence type="ECO:0000313" key="9">
    <source>
        <dbReference type="Proteomes" id="UP001634394"/>
    </source>
</evidence>
<feature type="transmembrane region" description="Helical" evidence="6">
    <location>
        <begin position="116"/>
        <end position="135"/>
    </location>
</feature>
<reference evidence="8 9" key="1">
    <citation type="submission" date="2024-11" db="EMBL/GenBank/DDBJ databases">
        <title>Chromosome-level genome assembly of the freshwater bivalve Anodonta woodiana.</title>
        <authorList>
            <person name="Chen X."/>
        </authorList>
    </citation>
    <scope>NUCLEOTIDE SEQUENCE [LARGE SCALE GENOMIC DNA]</scope>
    <source>
        <strain evidence="8">MN2024</strain>
        <tissue evidence="8">Gills</tissue>
    </source>
</reference>
<comment type="subcellular location">
    <subcellularLocation>
        <location evidence="1">Membrane</location>
        <topology evidence="1">Multi-pass membrane protein</topology>
    </subcellularLocation>
</comment>
<feature type="transmembrane region" description="Helical" evidence="6">
    <location>
        <begin position="402"/>
        <end position="421"/>
    </location>
</feature>
<keyword evidence="3 6" id="KW-0812">Transmembrane</keyword>
<comment type="similarity">
    <text evidence="2">Belongs to the major facilitator superfamily. MFSD6 family.</text>
</comment>
<comment type="caution">
    <text evidence="8">The sequence shown here is derived from an EMBL/GenBank/DDBJ whole genome shotgun (WGS) entry which is preliminary data.</text>
</comment>
<dbReference type="InterPro" id="IPR024989">
    <property type="entry name" value="MFS_assoc_dom"/>
</dbReference>
<dbReference type="PANTHER" id="PTHR16172:SF2">
    <property type="entry name" value="MAJOR FACILITATOR SUPERFAMILY DOMAIN-CONTAINING PROTEIN 6"/>
    <property type="match status" value="1"/>
</dbReference>
<keyword evidence="9" id="KW-1185">Reference proteome</keyword>
<evidence type="ECO:0000256" key="1">
    <source>
        <dbReference type="ARBA" id="ARBA00004141"/>
    </source>
</evidence>
<feature type="transmembrane region" description="Helical" evidence="6">
    <location>
        <begin position="252"/>
        <end position="270"/>
    </location>
</feature>
<keyword evidence="4 6" id="KW-1133">Transmembrane helix</keyword>
<dbReference type="Proteomes" id="UP001634394">
    <property type="component" value="Unassembled WGS sequence"/>
</dbReference>
<evidence type="ECO:0000256" key="5">
    <source>
        <dbReference type="ARBA" id="ARBA00023136"/>
    </source>
</evidence>
<dbReference type="Gene3D" id="1.20.1250.20">
    <property type="entry name" value="MFS general substrate transporter like domains"/>
    <property type="match status" value="3"/>
</dbReference>
<feature type="transmembrane region" description="Helical" evidence="6">
    <location>
        <begin position="468"/>
        <end position="487"/>
    </location>
</feature>
<feature type="domain" description="Major facilitator superfamily associated" evidence="7">
    <location>
        <begin position="51"/>
        <end position="495"/>
    </location>
</feature>
<feature type="transmembrane region" description="Helical" evidence="6">
    <location>
        <begin position="330"/>
        <end position="360"/>
    </location>
</feature>
<evidence type="ECO:0000313" key="8">
    <source>
        <dbReference type="EMBL" id="KAL3837011.1"/>
    </source>
</evidence>
<evidence type="ECO:0000256" key="3">
    <source>
        <dbReference type="ARBA" id="ARBA00022692"/>
    </source>
</evidence>
<gene>
    <name evidence="8" type="ORF">ACJMK2_022404</name>
</gene>
<dbReference type="CDD" id="cd17335">
    <property type="entry name" value="MFS_MFSD6"/>
    <property type="match status" value="1"/>
</dbReference>
<name>A0ABD3TKA7_SINWO</name>
<dbReference type="InterPro" id="IPR036259">
    <property type="entry name" value="MFS_trans_sf"/>
</dbReference>
<keyword evidence="5 6" id="KW-0472">Membrane</keyword>
<feature type="transmembrane region" description="Helical" evidence="6">
    <location>
        <begin position="493"/>
        <end position="512"/>
    </location>
</feature>
<dbReference type="EMBL" id="JBJQND010000018">
    <property type="protein sequence ID" value="KAL3837011.1"/>
    <property type="molecule type" value="Genomic_DNA"/>
</dbReference>
<dbReference type="PANTHER" id="PTHR16172">
    <property type="entry name" value="MAJOR FACILITATOR SUPERFAMILY DOMAIN-CONTAINING PROTEIN 6-LIKE"/>
    <property type="match status" value="1"/>
</dbReference>
<evidence type="ECO:0000256" key="6">
    <source>
        <dbReference type="SAM" id="Phobius"/>
    </source>
</evidence>
<proteinExistence type="inferred from homology"/>
<feature type="transmembrane region" description="Helical" evidence="6">
    <location>
        <begin position="372"/>
        <end position="395"/>
    </location>
</feature>
<feature type="transmembrane region" description="Helical" evidence="6">
    <location>
        <begin position="56"/>
        <end position="74"/>
    </location>
</feature>
<dbReference type="GO" id="GO:0016020">
    <property type="term" value="C:membrane"/>
    <property type="evidence" value="ECO:0007669"/>
    <property type="project" value="UniProtKB-SubCell"/>
</dbReference>
<feature type="transmembrane region" description="Helical" evidence="6">
    <location>
        <begin position="209"/>
        <end position="231"/>
    </location>
</feature>
<organism evidence="8 9">
    <name type="scientific">Sinanodonta woodiana</name>
    <name type="common">Chinese pond mussel</name>
    <name type="synonym">Anodonta woodiana</name>
    <dbReference type="NCBI Taxonomy" id="1069815"/>
    <lineage>
        <taxon>Eukaryota</taxon>
        <taxon>Metazoa</taxon>
        <taxon>Spiralia</taxon>
        <taxon>Lophotrochozoa</taxon>
        <taxon>Mollusca</taxon>
        <taxon>Bivalvia</taxon>
        <taxon>Autobranchia</taxon>
        <taxon>Heteroconchia</taxon>
        <taxon>Palaeoheterodonta</taxon>
        <taxon>Unionida</taxon>
        <taxon>Unionoidea</taxon>
        <taxon>Unionidae</taxon>
        <taxon>Unioninae</taxon>
        <taxon>Sinanodonta</taxon>
    </lineage>
</organism>
<feature type="transmembrane region" description="Helical" evidence="6">
    <location>
        <begin position="290"/>
        <end position="309"/>
    </location>
</feature>
<dbReference type="InterPro" id="IPR051717">
    <property type="entry name" value="MFS_MFSD6"/>
</dbReference>